<dbReference type="SUPFAM" id="SSF52540">
    <property type="entry name" value="P-loop containing nucleoside triphosphate hydrolases"/>
    <property type="match status" value="1"/>
</dbReference>
<dbReference type="AlphaFoldDB" id="A0AAW4BNA9"/>
<protein>
    <submittedName>
        <fullName evidence="2">DNA sulfur modification protein DndD</fullName>
    </submittedName>
</protein>
<organism evidence="2 3">
    <name type="scientific">Vibrio anguillarum</name>
    <name type="common">Listonella anguillarum</name>
    <dbReference type="NCBI Taxonomy" id="55601"/>
    <lineage>
        <taxon>Bacteria</taxon>
        <taxon>Pseudomonadati</taxon>
        <taxon>Pseudomonadota</taxon>
        <taxon>Gammaproteobacteria</taxon>
        <taxon>Vibrionales</taxon>
        <taxon>Vibrionaceae</taxon>
        <taxon>Vibrio</taxon>
    </lineage>
</organism>
<dbReference type="PANTHER" id="PTHR32114:SF2">
    <property type="entry name" value="ABC TRANSPORTER ABCH.3"/>
    <property type="match status" value="1"/>
</dbReference>
<evidence type="ECO:0000313" key="2">
    <source>
        <dbReference type="EMBL" id="MBF4438417.1"/>
    </source>
</evidence>
<proteinExistence type="predicted"/>
<feature type="domain" description="Rad50/SbcC-type AAA" evidence="1">
    <location>
        <begin position="6"/>
        <end position="137"/>
    </location>
</feature>
<dbReference type="InterPro" id="IPR027417">
    <property type="entry name" value="P-loop_NTPase"/>
</dbReference>
<name>A0AAW4BNA9_VIBAN</name>
<gene>
    <name evidence="2" type="ORF">ERJ77_28795</name>
</gene>
<sequence length="149" mass="16792">MNRSKQPIILFGGLNGAGKTSILSAVRLVLFGRQSFNQMLTNNDYINELNELIHKGAGTISQPDNAYIELEFQYSQNGEESTYKVIRSWKRGQKDKLYLEKDDVALTELDYDQCQGFLNELIPTGIADLFFFDGEKIAELAEDESGTVL</sequence>
<dbReference type="EMBL" id="SCLC01002057">
    <property type="protein sequence ID" value="MBF4438417.1"/>
    <property type="molecule type" value="Genomic_DNA"/>
</dbReference>
<feature type="non-terminal residue" evidence="2">
    <location>
        <position position="149"/>
    </location>
</feature>
<dbReference type="GO" id="GO:0016887">
    <property type="term" value="F:ATP hydrolysis activity"/>
    <property type="evidence" value="ECO:0007669"/>
    <property type="project" value="InterPro"/>
</dbReference>
<dbReference type="Gene3D" id="3.40.50.300">
    <property type="entry name" value="P-loop containing nucleotide triphosphate hydrolases"/>
    <property type="match status" value="1"/>
</dbReference>
<reference evidence="2" key="1">
    <citation type="journal article" date="2021" name="PeerJ">
        <title>Analysis of 44 Vibrio anguillarum genomes reveals high genetic diversity.</title>
        <authorList>
            <person name="Hansen M.J."/>
            <person name="Dalsgaard I."/>
        </authorList>
    </citation>
    <scope>NUCLEOTIDE SEQUENCE</scope>
    <source>
        <strain evidence="2">850617-1/1</strain>
    </source>
</reference>
<evidence type="ECO:0000259" key="1">
    <source>
        <dbReference type="Pfam" id="PF13476"/>
    </source>
</evidence>
<evidence type="ECO:0000313" key="3">
    <source>
        <dbReference type="Proteomes" id="UP000786185"/>
    </source>
</evidence>
<dbReference type="InterPro" id="IPR038729">
    <property type="entry name" value="Rad50/SbcC_AAA"/>
</dbReference>
<comment type="caution">
    <text evidence="2">The sequence shown here is derived from an EMBL/GenBank/DDBJ whole genome shotgun (WGS) entry which is preliminary data.</text>
</comment>
<dbReference type="PANTHER" id="PTHR32114">
    <property type="entry name" value="ABC TRANSPORTER ABCH.3"/>
    <property type="match status" value="1"/>
</dbReference>
<dbReference type="GO" id="GO:0006302">
    <property type="term" value="P:double-strand break repair"/>
    <property type="evidence" value="ECO:0007669"/>
    <property type="project" value="InterPro"/>
</dbReference>
<accession>A0AAW4BNA9</accession>
<dbReference type="Pfam" id="PF13476">
    <property type="entry name" value="AAA_23"/>
    <property type="match status" value="1"/>
</dbReference>
<dbReference type="Proteomes" id="UP000786185">
    <property type="component" value="Unassembled WGS sequence"/>
</dbReference>